<dbReference type="Proteomes" id="UP000681155">
    <property type="component" value="Chromosome"/>
</dbReference>
<proteinExistence type="predicted"/>
<dbReference type="Pfam" id="PF18593">
    <property type="entry name" value="CdiI_2"/>
    <property type="match status" value="1"/>
</dbReference>
<keyword evidence="3" id="KW-1185">Reference proteome</keyword>
<gene>
    <name evidence="2" type="ORF">KJF94_28885</name>
</gene>
<dbReference type="RefSeq" id="WP_214380357.1">
    <property type="nucleotide sequence ID" value="NZ_CP075566.1"/>
</dbReference>
<protein>
    <recommendedName>
        <fullName evidence="1">CdiI immunity protein domain-containing protein</fullName>
    </recommendedName>
</protein>
<reference evidence="2 3" key="1">
    <citation type="submission" date="2021-05" db="EMBL/GenBank/DDBJ databases">
        <title>Complete genome of the cytokinin-producing biocontrol strain Pseudomonas fluorescens G20-18.</title>
        <authorList>
            <person name="Nielsen T.K."/>
            <person name="Mekureyaw M.F."/>
            <person name="Hansen L.H."/>
            <person name="Nicolaisen M.H."/>
            <person name="Roitsch T.G."/>
            <person name="Hennessy R.C."/>
        </authorList>
    </citation>
    <scope>NUCLEOTIDE SEQUENCE [LARGE SCALE GENOMIC DNA]</scope>
    <source>
        <strain evidence="2 3">G20-18</strain>
    </source>
</reference>
<organism evidence="2 3">
    <name type="scientific">Pseudomonas hormoni</name>
    <dbReference type="NCBI Taxonomy" id="3093767"/>
    <lineage>
        <taxon>Bacteria</taxon>
        <taxon>Pseudomonadati</taxon>
        <taxon>Pseudomonadota</taxon>
        <taxon>Gammaproteobacteria</taxon>
        <taxon>Pseudomonadales</taxon>
        <taxon>Pseudomonadaceae</taxon>
        <taxon>Pseudomonas</taxon>
    </lineage>
</organism>
<sequence>MNREFSELHDFFGAYFHQDWMVEHDSAEEVIDTFLADSDPEDLKLVRQELGFLLEQRKGEMELREYLLKELSCYYCYWNEWESGKAWLRHIAKKLGNDI</sequence>
<dbReference type="EMBL" id="CP075566">
    <property type="protein sequence ID" value="QVW23802.1"/>
    <property type="molecule type" value="Genomic_DNA"/>
</dbReference>
<dbReference type="CDD" id="cd20687">
    <property type="entry name" value="CdiI_Ykris-like"/>
    <property type="match status" value="1"/>
</dbReference>
<name>A0ABX8EW17_9PSED</name>
<accession>A0ABX8EW17</accession>
<evidence type="ECO:0000313" key="3">
    <source>
        <dbReference type="Proteomes" id="UP000681155"/>
    </source>
</evidence>
<feature type="domain" description="CdiI immunity protein" evidence="1">
    <location>
        <begin position="4"/>
        <end position="95"/>
    </location>
</feature>
<evidence type="ECO:0000259" key="1">
    <source>
        <dbReference type="Pfam" id="PF18593"/>
    </source>
</evidence>
<evidence type="ECO:0000313" key="2">
    <source>
        <dbReference type="EMBL" id="QVW23802.1"/>
    </source>
</evidence>
<dbReference type="InterPro" id="IPR041129">
    <property type="entry name" value="CdiI_2"/>
</dbReference>